<evidence type="ECO:0000259" key="3">
    <source>
        <dbReference type="SMART" id="SM00226"/>
    </source>
</evidence>
<dbReference type="Pfam" id="PF01451">
    <property type="entry name" value="LMWPc"/>
    <property type="match status" value="1"/>
</dbReference>
<sequence>MDQDSDVWPVYRTSPYRAEAARQAQASTTTRILFVDEGHQCRSVLAQAIFEDLLKCYGRHLDVRVESASVGPAPPGEHDRRVVAAARQARVSLRPRLPRVFDEVVDIVNFDLVVVLDHFDLTEVVKEVAVLDNINPGGLYAARVKLLGRYAPKAASFAGPPSLGAEDIPDPLYGNAGGPAELVRLRTTVQQIRAACRGLLRHLLDLDKRCRGGLPLSKALLQALQCPLLSASASCAVAPRLHRTRAQRPVWREAVGAARAGDADAAAAFYTIRVINGKQRVVRRPGAPAKPGYWKDRKNVEAELRKFMATHGISGRMPSCTELREAGAFTLYSAISKHGGVGAFARQLGLDPKRRDSGYWEDFENLKQELMSVVSGDPASQSEHDSLQDAASLAANAGEEGTLPQNALDDDGPRESDRKGEPDEAAAQLPGMPTIQDLQRSGHNSLIKAINHWGGRSAVARRLGLACSPTRRLMTLGDLSLELEKAVPFVLQFGVMPSRTQLLEAGRPDLLQAVKRMGGFKRVAAALELAFLPARRGRSAAGAWSPGDVQSPLALVQFGSSQHPVSISEAPLPVPPGSPLPGCQDRNASGDGDAAAGPERERRAARLEAEREVRAAMMQATPRRNVALGIGSRWNEGGRGASATSVSPIPTGRPPSTIGMRTGSGAAGLGLLRKQEEQDSEGAMVAPLLQEVAAEVQHFVATSGFSRMPTRLELKVAGTNPHSSPGAQIW</sequence>
<gene>
    <name evidence="4" type="ORF">COCSUDRAFT_48336</name>
</gene>
<dbReference type="Proteomes" id="UP000007264">
    <property type="component" value="Unassembled WGS sequence"/>
</dbReference>
<dbReference type="EC" id="3.1.3.48" evidence="1"/>
<keyword evidence="5" id="KW-1185">Reference proteome</keyword>
<dbReference type="KEGG" id="csl:COCSUDRAFT_48336"/>
<comment type="caution">
    <text evidence="4">The sequence shown here is derived from an EMBL/GenBank/DDBJ whole genome shotgun (WGS) entry which is preliminary data.</text>
</comment>
<evidence type="ECO:0000256" key="1">
    <source>
        <dbReference type="ARBA" id="ARBA00013064"/>
    </source>
</evidence>
<evidence type="ECO:0000313" key="4">
    <source>
        <dbReference type="EMBL" id="EIE21284.1"/>
    </source>
</evidence>
<dbReference type="SMART" id="SM00226">
    <property type="entry name" value="LMWPc"/>
    <property type="match status" value="1"/>
</dbReference>
<dbReference type="InterPro" id="IPR036196">
    <property type="entry name" value="Ptyr_pPase_sf"/>
</dbReference>
<feature type="region of interest" description="Disordered" evidence="2">
    <location>
        <begin position="398"/>
        <end position="430"/>
    </location>
</feature>
<dbReference type="EMBL" id="AGSI01000013">
    <property type="protein sequence ID" value="EIE21284.1"/>
    <property type="molecule type" value="Genomic_DNA"/>
</dbReference>
<dbReference type="Gene3D" id="3.40.50.2300">
    <property type="match status" value="1"/>
</dbReference>
<feature type="region of interest" description="Disordered" evidence="2">
    <location>
        <begin position="565"/>
        <end position="605"/>
    </location>
</feature>
<dbReference type="PANTHER" id="PTHR11717:SF7">
    <property type="entry name" value="LOW MOLECULAR WEIGHT PHOSPHOTYROSINE PROTEIN PHOSPHATASE"/>
    <property type="match status" value="1"/>
</dbReference>
<dbReference type="AlphaFoldDB" id="I0YSB5"/>
<feature type="compositionally biased region" description="Basic and acidic residues" evidence="2">
    <location>
        <begin position="411"/>
        <end position="422"/>
    </location>
</feature>
<dbReference type="eggNOG" id="ENOG502SU36">
    <property type="taxonomic scope" value="Eukaryota"/>
</dbReference>
<feature type="domain" description="Phosphotyrosine protein phosphatase I" evidence="3">
    <location>
        <begin position="30"/>
        <end position="202"/>
    </location>
</feature>
<feature type="region of interest" description="Disordered" evidence="2">
    <location>
        <begin position="637"/>
        <end position="661"/>
    </location>
</feature>
<reference evidence="4 5" key="1">
    <citation type="journal article" date="2012" name="Genome Biol.">
        <title>The genome of the polar eukaryotic microalga coccomyxa subellipsoidea reveals traits of cold adaptation.</title>
        <authorList>
            <person name="Blanc G."/>
            <person name="Agarkova I."/>
            <person name="Grimwood J."/>
            <person name="Kuo A."/>
            <person name="Brueggeman A."/>
            <person name="Dunigan D."/>
            <person name="Gurnon J."/>
            <person name="Ladunga I."/>
            <person name="Lindquist E."/>
            <person name="Lucas S."/>
            <person name="Pangilinan J."/>
            <person name="Proschold T."/>
            <person name="Salamov A."/>
            <person name="Schmutz J."/>
            <person name="Weeks D."/>
            <person name="Yamada T."/>
            <person name="Claverie J.M."/>
            <person name="Grigoriev I."/>
            <person name="Van Etten J."/>
            <person name="Lomsadze A."/>
            <person name="Borodovsky M."/>
        </authorList>
    </citation>
    <scope>NUCLEOTIDE SEQUENCE [LARGE SCALE GENOMIC DNA]</scope>
    <source>
        <strain evidence="4 5">C-169</strain>
    </source>
</reference>
<dbReference type="OrthoDB" id="3388at2759"/>
<dbReference type="InterPro" id="IPR050438">
    <property type="entry name" value="LMW_PTPase"/>
</dbReference>
<proteinExistence type="predicted"/>
<name>I0YSB5_COCSC</name>
<dbReference type="GO" id="GO:0004725">
    <property type="term" value="F:protein tyrosine phosphatase activity"/>
    <property type="evidence" value="ECO:0007669"/>
    <property type="project" value="UniProtKB-EC"/>
</dbReference>
<dbReference type="PANTHER" id="PTHR11717">
    <property type="entry name" value="LOW MOLECULAR WEIGHT PROTEIN TYROSINE PHOSPHATASE"/>
    <property type="match status" value="1"/>
</dbReference>
<organism evidence="4 5">
    <name type="scientific">Coccomyxa subellipsoidea (strain C-169)</name>
    <name type="common">Green microalga</name>
    <dbReference type="NCBI Taxonomy" id="574566"/>
    <lineage>
        <taxon>Eukaryota</taxon>
        <taxon>Viridiplantae</taxon>
        <taxon>Chlorophyta</taxon>
        <taxon>core chlorophytes</taxon>
        <taxon>Trebouxiophyceae</taxon>
        <taxon>Trebouxiophyceae incertae sedis</taxon>
        <taxon>Coccomyxaceae</taxon>
        <taxon>Coccomyxa</taxon>
        <taxon>Coccomyxa subellipsoidea</taxon>
    </lineage>
</organism>
<dbReference type="RefSeq" id="XP_005645828.1">
    <property type="nucleotide sequence ID" value="XM_005645771.1"/>
</dbReference>
<evidence type="ECO:0000256" key="2">
    <source>
        <dbReference type="SAM" id="MobiDB-lite"/>
    </source>
</evidence>
<dbReference type="InterPro" id="IPR023485">
    <property type="entry name" value="Ptyr_pPase"/>
</dbReference>
<evidence type="ECO:0000313" key="5">
    <source>
        <dbReference type="Proteomes" id="UP000007264"/>
    </source>
</evidence>
<accession>I0YSB5</accession>
<dbReference type="GeneID" id="17039266"/>
<dbReference type="SUPFAM" id="SSF52788">
    <property type="entry name" value="Phosphotyrosine protein phosphatases I"/>
    <property type="match status" value="1"/>
</dbReference>
<protein>
    <recommendedName>
        <fullName evidence="1">protein-tyrosine-phosphatase</fullName>
        <ecNumber evidence="1">3.1.3.48</ecNumber>
    </recommendedName>
</protein>